<evidence type="ECO:0000313" key="3">
    <source>
        <dbReference type="Proteomes" id="UP001066276"/>
    </source>
</evidence>
<reference evidence="2" key="1">
    <citation type="journal article" date="2022" name="bioRxiv">
        <title>Sequencing and chromosome-scale assembly of the giantPleurodeles waltlgenome.</title>
        <authorList>
            <person name="Brown T."/>
            <person name="Elewa A."/>
            <person name="Iarovenko S."/>
            <person name="Subramanian E."/>
            <person name="Araus A.J."/>
            <person name="Petzold A."/>
            <person name="Susuki M."/>
            <person name="Suzuki K.-i.T."/>
            <person name="Hayashi T."/>
            <person name="Toyoda A."/>
            <person name="Oliveira C."/>
            <person name="Osipova E."/>
            <person name="Leigh N.D."/>
            <person name="Simon A."/>
            <person name="Yun M.H."/>
        </authorList>
    </citation>
    <scope>NUCLEOTIDE SEQUENCE</scope>
    <source>
        <strain evidence="2">20211129_DDA</strain>
        <tissue evidence="2">Liver</tissue>
    </source>
</reference>
<accession>A0AAV7W859</accession>
<proteinExistence type="predicted"/>
<feature type="region of interest" description="Disordered" evidence="1">
    <location>
        <begin position="26"/>
        <end position="45"/>
    </location>
</feature>
<evidence type="ECO:0000313" key="2">
    <source>
        <dbReference type="EMBL" id="KAJ1208757.1"/>
    </source>
</evidence>
<organism evidence="2 3">
    <name type="scientific">Pleurodeles waltl</name>
    <name type="common">Iberian ribbed newt</name>
    <dbReference type="NCBI Taxonomy" id="8319"/>
    <lineage>
        <taxon>Eukaryota</taxon>
        <taxon>Metazoa</taxon>
        <taxon>Chordata</taxon>
        <taxon>Craniata</taxon>
        <taxon>Vertebrata</taxon>
        <taxon>Euteleostomi</taxon>
        <taxon>Amphibia</taxon>
        <taxon>Batrachia</taxon>
        <taxon>Caudata</taxon>
        <taxon>Salamandroidea</taxon>
        <taxon>Salamandridae</taxon>
        <taxon>Pleurodelinae</taxon>
        <taxon>Pleurodeles</taxon>
    </lineage>
</organism>
<evidence type="ECO:0000256" key="1">
    <source>
        <dbReference type="SAM" id="MobiDB-lite"/>
    </source>
</evidence>
<dbReference type="Proteomes" id="UP001066276">
    <property type="component" value="Chromosome 1_2"/>
</dbReference>
<dbReference type="EMBL" id="JANPWB010000002">
    <property type="protein sequence ID" value="KAJ1208757.1"/>
    <property type="molecule type" value="Genomic_DNA"/>
</dbReference>
<sequence>MGGGVSPIAVPLLPFQVPSRVLAPPGTTRSLSRIPTSRVAPDPAPCQRGPWGEGAPAAAAVLLCSPTQPSQTSPVGRLGGWGGLSLSARTRVSARRNGAAHLVPSSPLGAPPGLRQQESAGIRPRLLKASRCYLGLQRSLPAGPSIRAQPRRVHLAAAAIFFSPSRDRPDCRADAGRRISACSFQLTSRGAPGSQGSLSQCLFAPSDLVN</sequence>
<keyword evidence="3" id="KW-1185">Reference proteome</keyword>
<gene>
    <name evidence="2" type="ORF">NDU88_004140</name>
</gene>
<comment type="caution">
    <text evidence="2">The sequence shown here is derived from an EMBL/GenBank/DDBJ whole genome shotgun (WGS) entry which is preliminary data.</text>
</comment>
<name>A0AAV7W859_PLEWA</name>
<dbReference type="AlphaFoldDB" id="A0AAV7W859"/>
<protein>
    <submittedName>
        <fullName evidence="2">Uncharacterized protein</fullName>
    </submittedName>
</protein>